<feature type="region of interest" description="Disordered" evidence="2">
    <location>
        <begin position="69"/>
        <end position="130"/>
    </location>
</feature>
<gene>
    <name evidence="4" type="ORF">Din_025511</name>
</gene>
<evidence type="ECO:0000256" key="2">
    <source>
        <dbReference type="SAM" id="MobiDB-lite"/>
    </source>
</evidence>
<dbReference type="SUPFAM" id="SSF57850">
    <property type="entry name" value="RING/U-box"/>
    <property type="match status" value="1"/>
</dbReference>
<keyword evidence="1" id="KW-0479">Metal-binding</keyword>
<feature type="region of interest" description="Disordered" evidence="2">
    <location>
        <begin position="416"/>
        <end position="438"/>
    </location>
</feature>
<reference evidence="4" key="1">
    <citation type="submission" date="2019-08" db="EMBL/GenBank/DDBJ databases">
        <title>Reference gene set and small RNA set construction with multiple tissues from Davidia involucrata Baill.</title>
        <authorList>
            <person name="Yang H."/>
            <person name="Zhou C."/>
            <person name="Li G."/>
            <person name="Wang J."/>
            <person name="Gao P."/>
            <person name="Wang M."/>
            <person name="Wang R."/>
            <person name="Zhao Y."/>
        </authorList>
    </citation>
    <scope>NUCLEOTIDE SEQUENCE</scope>
    <source>
        <tissue evidence="4">Mixed with DoveR01_LX</tissue>
    </source>
</reference>
<keyword evidence="1" id="KW-0863">Zinc-finger</keyword>
<feature type="compositionally biased region" description="Polar residues" evidence="2">
    <location>
        <begin position="121"/>
        <end position="130"/>
    </location>
</feature>
<dbReference type="PANTHER" id="PTHR31150:SF32">
    <property type="entry name" value="RING_U-BOX SUPERFAMILY PROTEIN"/>
    <property type="match status" value="1"/>
</dbReference>
<dbReference type="Gene3D" id="3.30.40.10">
    <property type="entry name" value="Zinc/RING finger domain, C3HC4 (zinc finger)"/>
    <property type="match status" value="1"/>
</dbReference>
<proteinExistence type="predicted"/>
<feature type="compositionally biased region" description="Low complexity" evidence="2">
    <location>
        <begin position="142"/>
        <end position="154"/>
    </location>
</feature>
<feature type="compositionally biased region" description="Polar residues" evidence="2">
    <location>
        <begin position="155"/>
        <end position="171"/>
    </location>
</feature>
<evidence type="ECO:0000259" key="3">
    <source>
        <dbReference type="PROSITE" id="PS50089"/>
    </source>
</evidence>
<dbReference type="PROSITE" id="PS50089">
    <property type="entry name" value="ZF_RING_2"/>
    <property type="match status" value="1"/>
</dbReference>
<dbReference type="SMART" id="SM00184">
    <property type="entry name" value="RING"/>
    <property type="match status" value="1"/>
</dbReference>
<dbReference type="GO" id="GO:0008270">
    <property type="term" value="F:zinc ion binding"/>
    <property type="evidence" value="ECO:0007669"/>
    <property type="project" value="UniProtKB-KW"/>
</dbReference>
<dbReference type="InterPro" id="IPR013083">
    <property type="entry name" value="Znf_RING/FYVE/PHD"/>
</dbReference>
<evidence type="ECO:0000256" key="1">
    <source>
        <dbReference type="PROSITE-ProRule" id="PRU00175"/>
    </source>
</evidence>
<dbReference type="InterPro" id="IPR001841">
    <property type="entry name" value="Znf_RING"/>
</dbReference>
<keyword evidence="1" id="KW-0862">Zinc</keyword>
<name>A0A5B7AH73_DAVIN</name>
<dbReference type="AlphaFoldDB" id="A0A5B7AH73"/>
<organism evidence="4">
    <name type="scientific">Davidia involucrata</name>
    <name type="common">Dove tree</name>
    <dbReference type="NCBI Taxonomy" id="16924"/>
    <lineage>
        <taxon>Eukaryota</taxon>
        <taxon>Viridiplantae</taxon>
        <taxon>Streptophyta</taxon>
        <taxon>Embryophyta</taxon>
        <taxon>Tracheophyta</taxon>
        <taxon>Spermatophyta</taxon>
        <taxon>Magnoliopsida</taxon>
        <taxon>eudicotyledons</taxon>
        <taxon>Gunneridae</taxon>
        <taxon>Pentapetalae</taxon>
        <taxon>asterids</taxon>
        <taxon>Cornales</taxon>
        <taxon>Nyssaceae</taxon>
        <taxon>Davidia</taxon>
    </lineage>
</organism>
<feature type="domain" description="RING-type" evidence="3">
    <location>
        <begin position="279"/>
        <end position="333"/>
    </location>
</feature>
<accession>A0A5B7AH73</accession>
<sequence>MGSACCVAARDRTLPNRSGGETLHRNTIYSPSWSFRWDGRRRVAGEIENPSYRPSQEISRVSSMEMKGELGLDGGNFSGGGSPLENFGTPVSQKSPVHEGQGANPITPPSDLSMVGHDNAEVQSSTESPEIVNTSAPVLSFSVPSSSSFSTPTANPLSSETRSLPANSTQSRRAHHSPGHQLLRQVSDSRILGLKSPNSTSVSEGRPSFVLSTCSNDLTTGSQGGSSDGWSMRTFSELVASSQRERWSFDSECLGSGRGKINESSSRFSYSPSIDLQTCGACSKLLIERSSSWIASNELSVAAVLVCGHVYHAECLETMTMEADKYDPSCPVCMVGEKQMSKMSKKAAEELKSRSNKISRNRVVDSYLDAGFDDVLDCRKDSKREGKFPKIETSSSARNSFGKPFLGRHFSLGSKWSRSLSENDSSRKKGFWARYLKD</sequence>
<protein>
    <recommendedName>
        <fullName evidence="3">RING-type domain-containing protein</fullName>
    </recommendedName>
</protein>
<dbReference type="EMBL" id="GHES01025511">
    <property type="protein sequence ID" value="MPA56070.1"/>
    <property type="molecule type" value="Transcribed_RNA"/>
</dbReference>
<dbReference type="PANTHER" id="PTHR31150">
    <property type="entry name" value="EXPRESSED PROTEIN"/>
    <property type="match status" value="1"/>
</dbReference>
<evidence type="ECO:0000313" key="4">
    <source>
        <dbReference type="EMBL" id="MPA56070.1"/>
    </source>
</evidence>
<feature type="compositionally biased region" description="Gly residues" evidence="2">
    <location>
        <begin position="71"/>
        <end position="82"/>
    </location>
</feature>
<feature type="region of interest" description="Disordered" evidence="2">
    <location>
        <begin position="142"/>
        <end position="207"/>
    </location>
</feature>